<gene>
    <name evidence="2" type="ORF">SLEP1_g53104</name>
</gene>
<evidence type="ECO:0000313" key="2">
    <source>
        <dbReference type="EMBL" id="GKV46092.1"/>
    </source>
</evidence>
<reference evidence="2 3" key="1">
    <citation type="journal article" date="2021" name="Commun. Biol.">
        <title>The genome of Shorea leprosula (Dipterocarpaceae) highlights the ecological relevance of drought in aseasonal tropical rainforests.</title>
        <authorList>
            <person name="Ng K.K.S."/>
            <person name="Kobayashi M.J."/>
            <person name="Fawcett J.A."/>
            <person name="Hatakeyama M."/>
            <person name="Paape T."/>
            <person name="Ng C.H."/>
            <person name="Ang C.C."/>
            <person name="Tnah L.H."/>
            <person name="Lee C.T."/>
            <person name="Nishiyama T."/>
            <person name="Sese J."/>
            <person name="O'Brien M.J."/>
            <person name="Copetti D."/>
            <person name="Mohd Noor M.I."/>
            <person name="Ong R.C."/>
            <person name="Putra M."/>
            <person name="Sireger I.Z."/>
            <person name="Indrioko S."/>
            <person name="Kosugi Y."/>
            <person name="Izuno A."/>
            <person name="Isagi Y."/>
            <person name="Lee S.L."/>
            <person name="Shimizu K.K."/>
        </authorList>
    </citation>
    <scope>NUCLEOTIDE SEQUENCE [LARGE SCALE GENOMIC DNA]</scope>
    <source>
        <strain evidence="2">214</strain>
    </source>
</reference>
<comment type="caution">
    <text evidence="2">The sequence shown here is derived from an EMBL/GenBank/DDBJ whole genome shotgun (WGS) entry which is preliminary data.</text>
</comment>
<protein>
    <submittedName>
        <fullName evidence="2">Uncharacterized protein</fullName>
    </submittedName>
</protein>
<proteinExistence type="predicted"/>
<organism evidence="2 3">
    <name type="scientific">Rubroshorea leprosula</name>
    <dbReference type="NCBI Taxonomy" id="152421"/>
    <lineage>
        <taxon>Eukaryota</taxon>
        <taxon>Viridiplantae</taxon>
        <taxon>Streptophyta</taxon>
        <taxon>Embryophyta</taxon>
        <taxon>Tracheophyta</taxon>
        <taxon>Spermatophyta</taxon>
        <taxon>Magnoliopsida</taxon>
        <taxon>eudicotyledons</taxon>
        <taxon>Gunneridae</taxon>
        <taxon>Pentapetalae</taxon>
        <taxon>rosids</taxon>
        <taxon>malvids</taxon>
        <taxon>Malvales</taxon>
        <taxon>Dipterocarpaceae</taxon>
        <taxon>Rubroshorea</taxon>
    </lineage>
</organism>
<accession>A0AAV5MC84</accession>
<keyword evidence="3" id="KW-1185">Reference proteome</keyword>
<feature type="region of interest" description="Disordered" evidence="1">
    <location>
        <begin position="1"/>
        <end position="20"/>
    </location>
</feature>
<evidence type="ECO:0000313" key="3">
    <source>
        <dbReference type="Proteomes" id="UP001054252"/>
    </source>
</evidence>
<evidence type="ECO:0000256" key="1">
    <source>
        <dbReference type="SAM" id="MobiDB-lite"/>
    </source>
</evidence>
<name>A0AAV5MC84_9ROSI</name>
<dbReference type="Proteomes" id="UP001054252">
    <property type="component" value="Unassembled WGS sequence"/>
</dbReference>
<dbReference type="EMBL" id="BPVZ01000202">
    <property type="protein sequence ID" value="GKV46092.1"/>
    <property type="molecule type" value="Genomic_DNA"/>
</dbReference>
<sequence>MPNRQQQIFSRKNFPSSSTVPSFTGLHPIVFTHRHRPSLAIQGKSSSFLVG</sequence>
<dbReference type="AlphaFoldDB" id="A0AAV5MC84"/>